<evidence type="ECO:0000313" key="3">
    <source>
        <dbReference type="Proteomes" id="UP000245535"/>
    </source>
</evidence>
<name>A0A315ZEY3_SEDFL</name>
<dbReference type="InterPro" id="IPR010281">
    <property type="entry name" value="DUF885"/>
</dbReference>
<dbReference type="EMBL" id="QGDO01000001">
    <property type="protein sequence ID" value="PWJ44081.1"/>
    <property type="molecule type" value="Genomic_DNA"/>
</dbReference>
<dbReference type="PANTHER" id="PTHR33361:SF2">
    <property type="entry name" value="DUF885 DOMAIN-CONTAINING PROTEIN"/>
    <property type="match status" value="1"/>
</dbReference>
<evidence type="ECO:0000256" key="1">
    <source>
        <dbReference type="SAM" id="Phobius"/>
    </source>
</evidence>
<keyword evidence="1" id="KW-0472">Membrane</keyword>
<keyword evidence="3" id="KW-1185">Reference proteome</keyword>
<keyword evidence="1" id="KW-0812">Transmembrane</keyword>
<protein>
    <submittedName>
        <fullName evidence="2">Uncharacterized protein (DUF885 family)</fullName>
    </submittedName>
</protein>
<dbReference type="Pfam" id="PF05960">
    <property type="entry name" value="DUF885"/>
    <property type="match status" value="1"/>
</dbReference>
<evidence type="ECO:0000313" key="2">
    <source>
        <dbReference type="EMBL" id="PWJ44081.1"/>
    </source>
</evidence>
<sequence>MRRLKPTLNYYLRKLRDLIFLNLTKIFFLVSTLLIVSVTVDLVSHKYYKPSSIDIFFERFFHEYCELFPEIETDFRLKDRVERYAIEGRLDDASSTQFNKLLKSSEKNIEILNSYKQHKLDKEEQLSAQILRYILDESITFGYLYPQYALKFDHINGEHIKFMLFMINSHQIENIADADNYLKRLYAYENKISQILTGYTLHTTSETNESHSGVLHREIDQSLSEAISEGILNETFIIPHPEVLRTMHKQIELLICEPKVHFLYHDFRIKIDKLQNISDAEKAKLLLEVEEAIQESIIPSNLAYRDVIRLLQSLPASQGTVPEDFFKFSLVRNLAEEQSELFGKLSTDSLVDKIDNEIKYWQNALEECEISTKNKELHYADTYIEKMASDKSFYYNSTDSLIHDILSNIQKLSLGEKPILYWNQNDQNIDIVPIPTDLPIGIIQPYYYPSSLNNTRNGRLYIPAADGYKIPIYKGVVWTLMYFYGDHIRNIRIMNSDLPSFRRIWNTTGFQKGWRYFLLKEFHRLNLYERYEMEEWMIVYEALQNAVAMRVDIGLQLQSWSRKEAIDYTSKNALLSEIESKYIVDQVLVEPANFCVTYSAYERIDFWRHQLQNKRGRSFSLKDFLHNLLTHYPIPRKWEASYWGFKIENE</sequence>
<dbReference type="AlphaFoldDB" id="A0A315ZEY3"/>
<dbReference type="RefSeq" id="WP_158281374.1">
    <property type="nucleotide sequence ID" value="NZ_QGDO01000001.1"/>
</dbReference>
<organism evidence="2 3">
    <name type="scientific">Sediminitomix flava</name>
    <dbReference type="NCBI Taxonomy" id="379075"/>
    <lineage>
        <taxon>Bacteria</taxon>
        <taxon>Pseudomonadati</taxon>
        <taxon>Bacteroidota</taxon>
        <taxon>Cytophagia</taxon>
        <taxon>Cytophagales</taxon>
        <taxon>Flammeovirgaceae</taxon>
        <taxon>Sediminitomix</taxon>
    </lineage>
</organism>
<dbReference type="Proteomes" id="UP000245535">
    <property type="component" value="Unassembled WGS sequence"/>
</dbReference>
<comment type="caution">
    <text evidence="2">The sequence shown here is derived from an EMBL/GenBank/DDBJ whole genome shotgun (WGS) entry which is preliminary data.</text>
</comment>
<reference evidence="2 3" key="1">
    <citation type="submission" date="2018-03" db="EMBL/GenBank/DDBJ databases">
        <title>Genomic Encyclopedia of Archaeal and Bacterial Type Strains, Phase II (KMG-II): from individual species to whole genera.</title>
        <authorList>
            <person name="Goeker M."/>
        </authorList>
    </citation>
    <scope>NUCLEOTIDE SEQUENCE [LARGE SCALE GENOMIC DNA]</scope>
    <source>
        <strain evidence="2 3">DSM 28229</strain>
    </source>
</reference>
<dbReference type="OrthoDB" id="9760040at2"/>
<dbReference type="PANTHER" id="PTHR33361">
    <property type="entry name" value="GLR0591 PROTEIN"/>
    <property type="match status" value="1"/>
</dbReference>
<accession>A0A315ZEY3</accession>
<proteinExistence type="predicted"/>
<gene>
    <name evidence="2" type="ORF">BC781_101431</name>
</gene>
<keyword evidence="1" id="KW-1133">Transmembrane helix</keyword>
<feature type="transmembrane region" description="Helical" evidence="1">
    <location>
        <begin position="20"/>
        <end position="40"/>
    </location>
</feature>